<reference evidence="7" key="1">
    <citation type="submission" date="2020-06" db="EMBL/GenBank/DDBJ databases">
        <title>A novel thermopfilic bacterium from Erzurum, Turkey.</title>
        <authorList>
            <person name="Adiguzel A."/>
            <person name="Ay H."/>
            <person name="Baltaci M.O."/>
        </authorList>
    </citation>
    <scope>NUCLEOTIDE SEQUENCE</scope>
    <source>
        <strain evidence="7">P2</strain>
    </source>
</reference>
<dbReference type="PRINTS" id="PR00368">
    <property type="entry name" value="FADPNR"/>
</dbReference>
<evidence type="ECO:0000256" key="3">
    <source>
        <dbReference type="ARBA" id="ARBA00022630"/>
    </source>
</evidence>
<comment type="caution">
    <text evidence="7">The sequence shown here is derived from an EMBL/GenBank/DDBJ whole genome shotgun (WGS) entry which is preliminary data.</text>
</comment>
<protein>
    <submittedName>
        <fullName evidence="7">NAD(P)/FAD-dependent oxidoreductase</fullName>
    </submittedName>
</protein>
<dbReference type="EMBL" id="JABTTE010000008">
    <property type="protein sequence ID" value="NSL51698.1"/>
    <property type="molecule type" value="Genomic_DNA"/>
</dbReference>
<dbReference type="AlphaFoldDB" id="A0A8J8KC49"/>
<keyword evidence="5" id="KW-0560">Oxidoreductase</keyword>
<dbReference type="RefSeq" id="WP_173730900.1">
    <property type="nucleotide sequence ID" value="NZ_JABTTE010000008.1"/>
</dbReference>
<comment type="similarity">
    <text evidence="2">Belongs to the NADH dehydrogenase family.</text>
</comment>
<dbReference type="GO" id="GO:0019646">
    <property type="term" value="P:aerobic electron transport chain"/>
    <property type="evidence" value="ECO:0007669"/>
    <property type="project" value="TreeGrafter"/>
</dbReference>
<evidence type="ECO:0000256" key="4">
    <source>
        <dbReference type="ARBA" id="ARBA00022827"/>
    </source>
</evidence>
<keyword evidence="4" id="KW-0274">FAD</keyword>
<keyword evidence="3" id="KW-0285">Flavoprotein</keyword>
<evidence type="ECO:0000313" key="8">
    <source>
        <dbReference type="Proteomes" id="UP000625804"/>
    </source>
</evidence>
<dbReference type="SUPFAM" id="SSF51905">
    <property type="entry name" value="FAD/NAD(P)-binding domain"/>
    <property type="match status" value="1"/>
</dbReference>
<evidence type="ECO:0000313" key="7">
    <source>
        <dbReference type="EMBL" id="NSL51698.1"/>
    </source>
</evidence>
<dbReference type="Gene3D" id="3.50.50.100">
    <property type="match status" value="1"/>
</dbReference>
<accession>A0A8J8KC49</accession>
<gene>
    <name evidence="7" type="ORF">HR057_07935</name>
</gene>
<dbReference type="Pfam" id="PF07992">
    <property type="entry name" value="Pyr_redox_2"/>
    <property type="match status" value="1"/>
</dbReference>
<evidence type="ECO:0000256" key="2">
    <source>
        <dbReference type="ARBA" id="ARBA00005272"/>
    </source>
</evidence>
<name>A0A8J8KC49_9BACI</name>
<dbReference type="Proteomes" id="UP000625804">
    <property type="component" value="Unassembled WGS sequence"/>
</dbReference>
<dbReference type="PANTHER" id="PTHR42913:SF3">
    <property type="entry name" value="64 KDA MITOCHONDRIAL NADH DEHYDROGENASE (EUROFUNG)"/>
    <property type="match status" value="1"/>
</dbReference>
<dbReference type="InterPro" id="IPR023753">
    <property type="entry name" value="FAD/NAD-binding_dom"/>
</dbReference>
<dbReference type="InterPro" id="IPR051169">
    <property type="entry name" value="NADH-Q_oxidoreductase"/>
</dbReference>
<proteinExistence type="inferred from homology"/>
<organism evidence="7 8">
    <name type="scientific">Calidifontibacillus erzurumensis</name>
    <dbReference type="NCBI Taxonomy" id="2741433"/>
    <lineage>
        <taxon>Bacteria</taxon>
        <taxon>Bacillati</taxon>
        <taxon>Bacillota</taxon>
        <taxon>Bacilli</taxon>
        <taxon>Bacillales</taxon>
        <taxon>Bacillaceae</taxon>
        <taxon>Calidifontibacillus/Schinkia group</taxon>
        <taxon>Calidifontibacillus</taxon>
    </lineage>
</organism>
<sequence>MNTLKRPNVVILGAGYGGLMTAVNLQRTLGVNEANITLVNKHDYHYQSTWLHEGAAGTIHHDQIRIPIKDVIQSNKIDFVKDTVVEINPKEKKVKLENGELSYDYLVIGLGFEAETFGIKGLKEYAFSIANINSARLIREHIDYCFARYNNEPEEKRDELLTFVVGGAGFTGIEFLGELVNRIPQLCQEFDIDRKKVRLICVEAAPTPLPGFNQQLVEYAMDYLEQRGVEFKLGTIIKECSPEGIIVSKDDEVEEIKAKTVVWAAGVRGNSIVEKSGFETMRGRVKVEPDLRAPGYEDVFVVGDCALLINEEINRPYPPTAQIAIQMADTCAANIAALVRGKEEEIQKFVPNIRGTVCSLGHDDAMGIIFGNRKLYGTQAAIMKKIIDNRYLWKLGGLSLVLKKGKLKFF</sequence>
<evidence type="ECO:0000259" key="6">
    <source>
        <dbReference type="Pfam" id="PF07992"/>
    </source>
</evidence>
<dbReference type="PANTHER" id="PTHR42913">
    <property type="entry name" value="APOPTOSIS-INDUCING FACTOR 1"/>
    <property type="match status" value="1"/>
</dbReference>
<comment type="cofactor">
    <cofactor evidence="1">
        <name>FAD</name>
        <dbReference type="ChEBI" id="CHEBI:57692"/>
    </cofactor>
</comment>
<feature type="domain" description="FAD/NAD(P)-binding" evidence="6">
    <location>
        <begin position="8"/>
        <end position="328"/>
    </location>
</feature>
<keyword evidence="8" id="KW-1185">Reference proteome</keyword>
<evidence type="ECO:0000256" key="1">
    <source>
        <dbReference type="ARBA" id="ARBA00001974"/>
    </source>
</evidence>
<evidence type="ECO:0000256" key="5">
    <source>
        <dbReference type="ARBA" id="ARBA00023002"/>
    </source>
</evidence>
<dbReference type="InterPro" id="IPR036188">
    <property type="entry name" value="FAD/NAD-bd_sf"/>
</dbReference>
<dbReference type="GO" id="GO:0003955">
    <property type="term" value="F:NAD(P)H dehydrogenase (quinone) activity"/>
    <property type="evidence" value="ECO:0007669"/>
    <property type="project" value="TreeGrafter"/>
</dbReference>